<keyword evidence="7" id="KW-0406">Ion transport</keyword>
<dbReference type="PANTHER" id="PTHR12263">
    <property type="entry name" value="VACUOLAR ATP SYNTHASE SUBUNIT H"/>
    <property type="match status" value="1"/>
</dbReference>
<dbReference type="Pfam" id="PF05493">
    <property type="entry name" value="ATP_synt_H"/>
    <property type="match status" value="1"/>
</dbReference>
<evidence type="ECO:0000256" key="3">
    <source>
        <dbReference type="ARBA" id="ARBA00022448"/>
    </source>
</evidence>
<keyword evidence="4 9" id="KW-0812">Transmembrane</keyword>
<dbReference type="EMBL" id="QEAM01000240">
    <property type="protein sequence ID" value="TPX43086.1"/>
    <property type="molecule type" value="Genomic_DNA"/>
</dbReference>
<comment type="subcellular location">
    <subcellularLocation>
        <location evidence="1">Endomembrane system</location>
        <topology evidence="1">Multi-pass membrane protein</topology>
    </subcellularLocation>
</comment>
<organism evidence="10 13">
    <name type="scientific">Synchytrium endobioticum</name>
    <dbReference type="NCBI Taxonomy" id="286115"/>
    <lineage>
        <taxon>Eukaryota</taxon>
        <taxon>Fungi</taxon>
        <taxon>Fungi incertae sedis</taxon>
        <taxon>Chytridiomycota</taxon>
        <taxon>Chytridiomycota incertae sedis</taxon>
        <taxon>Chytridiomycetes</taxon>
        <taxon>Synchytriales</taxon>
        <taxon>Synchytriaceae</taxon>
        <taxon>Synchytrium</taxon>
    </lineage>
</organism>
<accession>A0A507CV93</accession>
<keyword evidence="12" id="KW-1185">Reference proteome</keyword>
<name>A0A507CV93_9FUNG</name>
<reference evidence="12 13" key="1">
    <citation type="journal article" date="2019" name="Sci. Rep.">
        <title>Comparative genomics of chytrid fungi reveal insights into the obligate biotrophic and pathogenic lifestyle of Synchytrium endobioticum.</title>
        <authorList>
            <person name="van de Vossenberg B.T.L.H."/>
            <person name="Warris S."/>
            <person name="Nguyen H.D.T."/>
            <person name="van Gent-Pelzer M.P.E."/>
            <person name="Joly D.L."/>
            <person name="van de Geest H.C."/>
            <person name="Bonants P.J.M."/>
            <person name="Smith D.S."/>
            <person name="Levesque C.A."/>
            <person name="van der Lee T.A.J."/>
        </authorList>
    </citation>
    <scope>NUCLEOTIDE SEQUENCE [LARGE SCALE GENOMIC DNA]</scope>
    <source>
        <strain evidence="10 13">LEV6574</strain>
        <strain evidence="11 12">MB42</strain>
    </source>
</reference>
<dbReference type="VEuPathDB" id="FungiDB:SeMB42_g02737"/>
<sequence>MTPYFSIILVAMGVPDGVVVLLSMFVVAALGTAGFYFIPKSAEQLVHRTALVMTLVCCWLMWVITFMAQMHPIIRPERTWGHDVIHP</sequence>
<dbReference type="Proteomes" id="UP000317494">
    <property type="component" value="Unassembled WGS sequence"/>
</dbReference>
<evidence type="ECO:0000256" key="5">
    <source>
        <dbReference type="ARBA" id="ARBA00022781"/>
    </source>
</evidence>
<dbReference type="GO" id="GO:0046961">
    <property type="term" value="F:proton-transporting ATPase activity, rotational mechanism"/>
    <property type="evidence" value="ECO:0007669"/>
    <property type="project" value="InterPro"/>
</dbReference>
<protein>
    <recommendedName>
        <fullName evidence="14">V-type proton ATPase subunit e</fullName>
    </recommendedName>
</protein>
<evidence type="ECO:0000313" key="12">
    <source>
        <dbReference type="Proteomes" id="UP000317494"/>
    </source>
</evidence>
<keyword evidence="3" id="KW-0813">Transport</keyword>
<evidence type="ECO:0000256" key="2">
    <source>
        <dbReference type="ARBA" id="ARBA00008328"/>
    </source>
</evidence>
<evidence type="ECO:0000256" key="9">
    <source>
        <dbReference type="SAM" id="Phobius"/>
    </source>
</evidence>
<feature type="transmembrane region" description="Helical" evidence="9">
    <location>
        <begin position="50"/>
        <end position="68"/>
    </location>
</feature>
<proteinExistence type="inferred from homology"/>
<dbReference type="EMBL" id="QEAN01000088">
    <property type="protein sequence ID" value="TPX49110.1"/>
    <property type="molecule type" value="Genomic_DNA"/>
</dbReference>
<dbReference type="GO" id="GO:0007035">
    <property type="term" value="P:vacuolar acidification"/>
    <property type="evidence" value="ECO:0007669"/>
    <property type="project" value="TreeGrafter"/>
</dbReference>
<evidence type="ECO:0000313" key="13">
    <source>
        <dbReference type="Proteomes" id="UP000320475"/>
    </source>
</evidence>
<keyword evidence="6 9" id="KW-1133">Transmembrane helix</keyword>
<evidence type="ECO:0008006" key="14">
    <source>
        <dbReference type="Google" id="ProtNLM"/>
    </source>
</evidence>
<evidence type="ECO:0000256" key="7">
    <source>
        <dbReference type="ARBA" id="ARBA00023065"/>
    </source>
</evidence>
<comment type="caution">
    <text evidence="10">The sequence shown here is derived from an EMBL/GenBank/DDBJ whole genome shotgun (WGS) entry which is preliminary data.</text>
</comment>
<dbReference type="OrthoDB" id="1508846at2759"/>
<dbReference type="GO" id="GO:0012505">
    <property type="term" value="C:endomembrane system"/>
    <property type="evidence" value="ECO:0007669"/>
    <property type="project" value="UniProtKB-SubCell"/>
</dbReference>
<dbReference type="STRING" id="286115.A0A507CV93"/>
<evidence type="ECO:0000256" key="4">
    <source>
        <dbReference type="ARBA" id="ARBA00022692"/>
    </source>
</evidence>
<dbReference type="InterPro" id="IPR008389">
    <property type="entry name" value="ATPase_V0-cplx_e1/e2_su"/>
</dbReference>
<dbReference type="PANTHER" id="PTHR12263:SF0">
    <property type="entry name" value="V-TYPE PROTON ATPASE SUBUNIT"/>
    <property type="match status" value="1"/>
</dbReference>
<evidence type="ECO:0000256" key="6">
    <source>
        <dbReference type="ARBA" id="ARBA00022989"/>
    </source>
</evidence>
<feature type="transmembrane region" description="Helical" evidence="9">
    <location>
        <begin position="7"/>
        <end position="38"/>
    </location>
</feature>
<evidence type="ECO:0000313" key="10">
    <source>
        <dbReference type="EMBL" id="TPX43086.1"/>
    </source>
</evidence>
<keyword evidence="8 9" id="KW-0472">Membrane</keyword>
<comment type="similarity">
    <text evidence="2">Belongs to the V-ATPase e1/e2 subunit family.</text>
</comment>
<evidence type="ECO:0000256" key="1">
    <source>
        <dbReference type="ARBA" id="ARBA00004127"/>
    </source>
</evidence>
<dbReference type="GO" id="GO:0000220">
    <property type="term" value="C:vacuolar proton-transporting V-type ATPase, V0 domain"/>
    <property type="evidence" value="ECO:0007669"/>
    <property type="project" value="TreeGrafter"/>
</dbReference>
<dbReference type="Proteomes" id="UP000320475">
    <property type="component" value="Unassembled WGS sequence"/>
</dbReference>
<keyword evidence="5" id="KW-0375">Hydrogen ion transport</keyword>
<evidence type="ECO:0000313" key="11">
    <source>
        <dbReference type="EMBL" id="TPX49110.1"/>
    </source>
</evidence>
<gene>
    <name evidence="10" type="ORF">SeLEV6574_g05253</name>
    <name evidence="11" type="ORF">SeMB42_g02737</name>
</gene>
<dbReference type="AlphaFoldDB" id="A0A507CV93"/>
<evidence type="ECO:0000256" key="8">
    <source>
        <dbReference type="ARBA" id="ARBA00023136"/>
    </source>
</evidence>